<sequence>MTVKLNVIICSEENGMSGYLEDRQQIVDLLTGWIHRDLGEWEQLRNLFHPNGTIEITWFEGTASDFVDGSIRMGVSDVRTKHLIGTPIVTFNAGATKAIVETNAMIIADNVTLNLGCIGHNRFYDMAEKRDGVWKLLHRQSIYDMSSFTFPLGIVGIDQTTVAKYPREYAALGYLLEKSGFPVQRVFATRGSALEQQMKIHAKHWLAA</sequence>
<protein>
    <recommendedName>
        <fullName evidence="1">SnoaL-like domain-containing protein</fullName>
    </recommendedName>
</protein>
<evidence type="ECO:0000313" key="3">
    <source>
        <dbReference type="Proteomes" id="UP000254597"/>
    </source>
</evidence>
<proteinExistence type="predicted"/>
<evidence type="ECO:0000313" key="2">
    <source>
        <dbReference type="EMBL" id="SUF57951.1"/>
    </source>
</evidence>
<dbReference type="AlphaFoldDB" id="A0A379QNP7"/>
<name>A0A379QNP7_SALER</name>
<feature type="domain" description="SnoaL-like" evidence="1">
    <location>
        <begin position="19"/>
        <end position="139"/>
    </location>
</feature>
<dbReference type="Gene3D" id="3.10.450.50">
    <property type="match status" value="1"/>
</dbReference>
<dbReference type="EMBL" id="UGWP01000004">
    <property type="protein sequence ID" value="SUF57951.1"/>
    <property type="molecule type" value="Genomic_DNA"/>
</dbReference>
<accession>A0A379QNP7</accession>
<evidence type="ECO:0000259" key="1">
    <source>
        <dbReference type="Pfam" id="PF13577"/>
    </source>
</evidence>
<dbReference type="Pfam" id="PF13577">
    <property type="entry name" value="SnoaL_4"/>
    <property type="match status" value="1"/>
</dbReference>
<dbReference type="InterPro" id="IPR037401">
    <property type="entry name" value="SnoaL-like"/>
</dbReference>
<dbReference type="Proteomes" id="UP000254597">
    <property type="component" value="Unassembled WGS sequence"/>
</dbReference>
<dbReference type="InterPro" id="IPR032710">
    <property type="entry name" value="NTF2-like_dom_sf"/>
</dbReference>
<reference evidence="2 3" key="1">
    <citation type="submission" date="2018-06" db="EMBL/GenBank/DDBJ databases">
        <authorList>
            <consortium name="Pathogen Informatics"/>
            <person name="Doyle S."/>
        </authorList>
    </citation>
    <scope>NUCLEOTIDE SEQUENCE [LARGE SCALE GENOMIC DNA]</scope>
    <source>
        <strain evidence="2 3">NCTC10252</strain>
    </source>
</reference>
<gene>
    <name evidence="2" type="ORF">NCTC10252_03247</name>
</gene>
<organism evidence="2 3">
    <name type="scientific">Salmonella enterica</name>
    <name type="common">Salmonella choleraesuis</name>
    <dbReference type="NCBI Taxonomy" id="28901"/>
    <lineage>
        <taxon>Bacteria</taxon>
        <taxon>Pseudomonadati</taxon>
        <taxon>Pseudomonadota</taxon>
        <taxon>Gammaproteobacteria</taxon>
        <taxon>Enterobacterales</taxon>
        <taxon>Enterobacteriaceae</taxon>
        <taxon>Salmonella</taxon>
    </lineage>
</organism>
<dbReference type="SUPFAM" id="SSF54427">
    <property type="entry name" value="NTF2-like"/>
    <property type="match status" value="1"/>
</dbReference>